<sequence>MRGSLPSTSRRNWMAAKDMQRYRHNYPDLEETDTETQEEEMWNLSFYKNEISFVPRGLLIEDLLETWQHDYATLEENHSYIQWLFPLREQGMNWRAKLLTCNEIKAFRKSEEVMDRFVRAYKLMLGFYGIELIDEKEGELRRADNYLERFWNLNQYTHNNLRITRILKCLGEMGKEHYQVHLVKFFLTETLVHQTLPRVMRSALDYFMFTVRDKQKRRELVHFAWQHFEPKHEFVWGRRKKLMELKPRSPELPNKLAPKEEQELAKEGEGVEENKSRSPNKIHVVGNAADRANDNAKEQPDSDECTSELPLRPVSEHKTSETTEEFSSGSVADVKTEGEDAKEGSLSSEMKADGKDSPSDSGSGGGGTDSESLKESKKRKFETNRSSGESVGLSRSPTDIEKISSNLEEVVIDQDGPGSLPLTEKAKSSIEGGDGQDLKEGDSISAVVKRRKVDEVASDETVTKTAAKLDTEVTSFGSRTPSFKMAVSEKADEVCSAEFKMSNSETLESQNDCRTADGLDVPFNSETTGTLDLPSGDPVPDTSNECGATSTVERELSQPCPALIANSKQETGGLGQEEAGMKGKAEDAVGLDGTSKATENTAPLAEADTERNPR</sequence>
<evidence type="ECO:0000313" key="1">
    <source>
        <dbReference type="EMBL" id="KAH8000851.1"/>
    </source>
</evidence>
<dbReference type="Proteomes" id="UP000827872">
    <property type="component" value="Linkage Group LG05"/>
</dbReference>
<gene>
    <name evidence="1" type="ORF">K3G42_029583</name>
</gene>
<comment type="caution">
    <text evidence="1">The sequence shown here is derived from an EMBL/GenBank/DDBJ whole genome shotgun (WGS) entry which is preliminary data.</text>
</comment>
<proteinExistence type="predicted"/>
<accession>A0ACB8F7F4</accession>
<organism evidence="1 2">
    <name type="scientific">Sphaerodactylus townsendi</name>
    <dbReference type="NCBI Taxonomy" id="933632"/>
    <lineage>
        <taxon>Eukaryota</taxon>
        <taxon>Metazoa</taxon>
        <taxon>Chordata</taxon>
        <taxon>Craniata</taxon>
        <taxon>Vertebrata</taxon>
        <taxon>Euteleostomi</taxon>
        <taxon>Lepidosauria</taxon>
        <taxon>Squamata</taxon>
        <taxon>Bifurcata</taxon>
        <taxon>Gekkota</taxon>
        <taxon>Sphaerodactylidae</taxon>
        <taxon>Sphaerodactylus</taxon>
    </lineage>
</organism>
<keyword evidence="2" id="KW-1185">Reference proteome</keyword>
<dbReference type="EMBL" id="CM037618">
    <property type="protein sequence ID" value="KAH8000851.1"/>
    <property type="molecule type" value="Genomic_DNA"/>
</dbReference>
<evidence type="ECO:0000313" key="2">
    <source>
        <dbReference type="Proteomes" id="UP000827872"/>
    </source>
</evidence>
<reference evidence="1" key="1">
    <citation type="submission" date="2021-08" db="EMBL/GenBank/DDBJ databases">
        <title>The first chromosome-level gecko genome reveals the dynamic sex chromosomes of Neotropical dwarf geckos (Sphaerodactylidae: Sphaerodactylus).</title>
        <authorList>
            <person name="Pinto B.J."/>
            <person name="Keating S.E."/>
            <person name="Gamble T."/>
        </authorList>
    </citation>
    <scope>NUCLEOTIDE SEQUENCE</scope>
    <source>
        <strain evidence="1">TG3544</strain>
    </source>
</reference>
<protein>
    <submittedName>
        <fullName evidence="1">Uncharacterized protein</fullName>
    </submittedName>
</protein>
<name>A0ACB8F7F4_9SAUR</name>